<dbReference type="EMBL" id="MU001680">
    <property type="protein sequence ID" value="KAF2457450.1"/>
    <property type="molecule type" value="Genomic_DNA"/>
</dbReference>
<sequence>MTQASYPAGAPTTAPYPLPHGGHASAVVAPSAQQHHYEEDRLYEVNQQIKTVLTGLLNCEAVRHGDSGFRAWVQGRLMDNELELKRQRRRRSSVDNREVADFIATHLDHHGFRYTV</sequence>
<evidence type="ECO:0000313" key="3">
    <source>
        <dbReference type="Proteomes" id="UP000799766"/>
    </source>
</evidence>
<dbReference type="OrthoDB" id="4509729at2759"/>
<gene>
    <name evidence="2" type="ORF">BDY21DRAFT_26138</name>
</gene>
<organism evidence="2 3">
    <name type="scientific">Lineolata rhizophorae</name>
    <dbReference type="NCBI Taxonomy" id="578093"/>
    <lineage>
        <taxon>Eukaryota</taxon>
        <taxon>Fungi</taxon>
        <taxon>Dikarya</taxon>
        <taxon>Ascomycota</taxon>
        <taxon>Pezizomycotina</taxon>
        <taxon>Dothideomycetes</taxon>
        <taxon>Dothideomycetes incertae sedis</taxon>
        <taxon>Lineolatales</taxon>
        <taxon>Lineolataceae</taxon>
        <taxon>Lineolata</taxon>
    </lineage>
</organism>
<feature type="compositionally biased region" description="Low complexity" evidence="1">
    <location>
        <begin position="1"/>
        <end position="15"/>
    </location>
</feature>
<accession>A0A6A6P0C7</accession>
<protein>
    <submittedName>
        <fullName evidence="2">Uncharacterized protein</fullName>
    </submittedName>
</protein>
<dbReference type="Proteomes" id="UP000799766">
    <property type="component" value="Unassembled WGS sequence"/>
</dbReference>
<evidence type="ECO:0000256" key="1">
    <source>
        <dbReference type="SAM" id="MobiDB-lite"/>
    </source>
</evidence>
<feature type="region of interest" description="Disordered" evidence="1">
    <location>
        <begin position="1"/>
        <end position="33"/>
    </location>
</feature>
<dbReference type="AlphaFoldDB" id="A0A6A6P0C7"/>
<reference evidence="2" key="1">
    <citation type="journal article" date="2020" name="Stud. Mycol.">
        <title>101 Dothideomycetes genomes: a test case for predicting lifestyles and emergence of pathogens.</title>
        <authorList>
            <person name="Haridas S."/>
            <person name="Albert R."/>
            <person name="Binder M."/>
            <person name="Bloem J."/>
            <person name="Labutti K."/>
            <person name="Salamov A."/>
            <person name="Andreopoulos B."/>
            <person name="Baker S."/>
            <person name="Barry K."/>
            <person name="Bills G."/>
            <person name="Bluhm B."/>
            <person name="Cannon C."/>
            <person name="Castanera R."/>
            <person name="Culley D."/>
            <person name="Daum C."/>
            <person name="Ezra D."/>
            <person name="Gonzalez J."/>
            <person name="Henrissat B."/>
            <person name="Kuo A."/>
            <person name="Liang C."/>
            <person name="Lipzen A."/>
            <person name="Lutzoni F."/>
            <person name="Magnuson J."/>
            <person name="Mondo S."/>
            <person name="Nolan M."/>
            <person name="Ohm R."/>
            <person name="Pangilinan J."/>
            <person name="Park H.-J."/>
            <person name="Ramirez L."/>
            <person name="Alfaro M."/>
            <person name="Sun H."/>
            <person name="Tritt A."/>
            <person name="Yoshinaga Y."/>
            <person name="Zwiers L.-H."/>
            <person name="Turgeon B."/>
            <person name="Goodwin S."/>
            <person name="Spatafora J."/>
            <person name="Crous P."/>
            <person name="Grigoriev I."/>
        </authorList>
    </citation>
    <scope>NUCLEOTIDE SEQUENCE</scope>
    <source>
        <strain evidence="2">ATCC 16933</strain>
    </source>
</reference>
<keyword evidence="3" id="KW-1185">Reference proteome</keyword>
<evidence type="ECO:0000313" key="2">
    <source>
        <dbReference type="EMBL" id="KAF2457450.1"/>
    </source>
</evidence>
<proteinExistence type="predicted"/>
<name>A0A6A6P0C7_9PEZI</name>